<dbReference type="EMBL" id="JAGRRH010000003">
    <property type="protein sequence ID" value="KAG7372650.1"/>
    <property type="molecule type" value="Genomic_DNA"/>
</dbReference>
<reference evidence="2" key="2">
    <citation type="submission" date="2021-04" db="EMBL/GenBank/DDBJ databases">
        <authorList>
            <person name="Podell S."/>
        </authorList>
    </citation>
    <scope>NUCLEOTIDE SEQUENCE</scope>
    <source>
        <strain evidence="2">Hildebrandi</strain>
    </source>
</reference>
<evidence type="ECO:0000313" key="2">
    <source>
        <dbReference type="EMBL" id="KAG7372650.1"/>
    </source>
</evidence>
<dbReference type="Proteomes" id="UP000693970">
    <property type="component" value="Unassembled WGS sequence"/>
</dbReference>
<evidence type="ECO:0008006" key="4">
    <source>
        <dbReference type="Google" id="ProtNLM"/>
    </source>
</evidence>
<reference evidence="2" key="1">
    <citation type="journal article" date="2021" name="Sci. Rep.">
        <title>Diploid genomic architecture of Nitzschia inconspicua, an elite biomass production diatom.</title>
        <authorList>
            <person name="Oliver A."/>
            <person name="Podell S."/>
            <person name="Pinowska A."/>
            <person name="Traller J.C."/>
            <person name="Smith S.R."/>
            <person name="McClure R."/>
            <person name="Beliaev A."/>
            <person name="Bohutskyi P."/>
            <person name="Hill E.A."/>
            <person name="Rabines A."/>
            <person name="Zheng H."/>
            <person name="Allen L.Z."/>
            <person name="Kuo A."/>
            <person name="Grigoriev I.V."/>
            <person name="Allen A.E."/>
            <person name="Hazlebeck D."/>
            <person name="Allen E.E."/>
        </authorList>
    </citation>
    <scope>NUCLEOTIDE SEQUENCE</scope>
    <source>
        <strain evidence="2">Hildebrandi</strain>
    </source>
</reference>
<protein>
    <recommendedName>
        <fullName evidence="4">Peptidase A2 domain-containing protein</fullName>
    </recommendedName>
</protein>
<dbReference type="GO" id="GO:0006508">
    <property type="term" value="P:proteolysis"/>
    <property type="evidence" value="ECO:0007669"/>
    <property type="project" value="InterPro"/>
</dbReference>
<evidence type="ECO:0000256" key="1">
    <source>
        <dbReference type="SAM" id="Phobius"/>
    </source>
</evidence>
<organism evidence="2 3">
    <name type="scientific">Nitzschia inconspicua</name>
    <dbReference type="NCBI Taxonomy" id="303405"/>
    <lineage>
        <taxon>Eukaryota</taxon>
        <taxon>Sar</taxon>
        <taxon>Stramenopiles</taxon>
        <taxon>Ochrophyta</taxon>
        <taxon>Bacillariophyta</taxon>
        <taxon>Bacillariophyceae</taxon>
        <taxon>Bacillariophycidae</taxon>
        <taxon>Bacillariales</taxon>
        <taxon>Bacillariaceae</taxon>
        <taxon>Nitzschia</taxon>
    </lineage>
</organism>
<keyword evidence="3" id="KW-1185">Reference proteome</keyword>
<name>A0A9K3M2A8_9STRA</name>
<evidence type="ECO:0000313" key="3">
    <source>
        <dbReference type="Proteomes" id="UP000693970"/>
    </source>
</evidence>
<keyword evidence="1" id="KW-0812">Transmembrane</keyword>
<comment type="caution">
    <text evidence="2">The sequence shown here is derived from an EMBL/GenBank/DDBJ whole genome shotgun (WGS) entry which is preliminary data.</text>
</comment>
<dbReference type="PROSITE" id="PS00141">
    <property type="entry name" value="ASP_PROTEASE"/>
    <property type="match status" value="1"/>
</dbReference>
<dbReference type="AlphaFoldDB" id="A0A9K3M2A8"/>
<keyword evidence="1" id="KW-0472">Membrane</keyword>
<feature type="transmembrane region" description="Helical" evidence="1">
    <location>
        <begin position="26"/>
        <end position="46"/>
    </location>
</feature>
<sequence length="198" mass="22169">MNPLSALDGFWHVLLSEIYDSVFSPLLLWFSAFILILSLSLCLSTFGPCTSPLLRPVAAPPWEISCGLALPSAPPWRHTYRPPRRRLAQFSLLRRVERRLHRFPPCITLPWLSDDASPPLAPFRFSSCEADSLLDRLPPLQHFQFVAAASLRSTFKAADLSWSPPSLTNQYILHLFDDSVIPVVVDTGASVTVITIVF</sequence>
<accession>A0A9K3M2A8</accession>
<dbReference type="InterPro" id="IPR001969">
    <property type="entry name" value="Aspartic_peptidase_AS"/>
</dbReference>
<gene>
    <name evidence="2" type="ORF">IV203_018793</name>
</gene>
<proteinExistence type="predicted"/>
<dbReference type="GO" id="GO:0004190">
    <property type="term" value="F:aspartic-type endopeptidase activity"/>
    <property type="evidence" value="ECO:0007669"/>
    <property type="project" value="InterPro"/>
</dbReference>
<keyword evidence="1" id="KW-1133">Transmembrane helix</keyword>